<dbReference type="GeneID" id="116929952"/>
<organism evidence="7">
    <name type="scientific">Daphnia magna</name>
    <dbReference type="NCBI Taxonomy" id="35525"/>
    <lineage>
        <taxon>Eukaryota</taxon>
        <taxon>Metazoa</taxon>
        <taxon>Ecdysozoa</taxon>
        <taxon>Arthropoda</taxon>
        <taxon>Crustacea</taxon>
        <taxon>Branchiopoda</taxon>
        <taxon>Diplostraca</taxon>
        <taxon>Cladocera</taxon>
        <taxon>Anomopoda</taxon>
        <taxon>Daphniidae</taxon>
        <taxon>Daphnia</taxon>
    </lineage>
</organism>
<keyword evidence="3" id="KW-0067">ATP-binding</keyword>
<dbReference type="InterPro" id="IPR029033">
    <property type="entry name" value="His_PPase_superfam"/>
</dbReference>
<dbReference type="InterPro" id="IPR027417">
    <property type="entry name" value="P-loop_NTPase"/>
</dbReference>
<feature type="binding site" evidence="5">
    <location>
        <begin position="263"/>
        <end position="270"/>
    </location>
    <ligand>
        <name>substrate</name>
    </ligand>
</feature>
<feature type="active site" description="Tele-phosphohistidine intermediate" evidence="4">
    <location>
        <position position="264"/>
    </location>
</feature>
<dbReference type="Pfam" id="PF00300">
    <property type="entry name" value="His_Phos_1"/>
    <property type="match status" value="1"/>
</dbReference>
<dbReference type="PANTHER" id="PTHR10606:SF44">
    <property type="entry name" value="6-PHOSPHOFRUCTO 2-KINASE_FRUCTOSE 2,6-BISPHOSPHATASE LONG FORM"/>
    <property type="match status" value="1"/>
</dbReference>
<sequence>MQRQLSTSFHGGSEEDRQLVILLPRHPLGHRMIHPGRGERANYVNTPHVIAMCGLPARGKTYIAKKLSRYLNWIGINTKVFNLGEYRRMATPLKSHHFFKQENVEAMSVRAQCALDALEDVCKWLEAGGEVGVFDATNTTFERRQLIREIIVDKMGYKLFFVESVCDDPAIIESNIRQVKITSPDYANMDKEAAVEDFLQRIDHYHDQYQTLDEVEEDCLSFMKVFNTGEKVLVHKHEGHIQSRIVYYLMNIHITPRTIYLTRHGESANNLRGHIGGDSDLSPRGRQYAAELGRFIENQKIPHLRVWTSWMKRTIQTARNIDAPQERWRALNELDAGICEELTYEEILQKYPEDFKARDTDKFHYRYPRGESYEDLVARLEPVIMELERQENVIVVGHQAVLRCLLAYFLDKSADELPYIHVPLHTVIKLTPVAYGCKVEMIPIGIEAVDTHRPKPQVPGHLEEKFRRPNVIQSADSIAQRSSD</sequence>
<dbReference type="GO" id="GO:0005524">
    <property type="term" value="F:ATP binding"/>
    <property type="evidence" value="ECO:0007669"/>
    <property type="project" value="UniProtKB-KW"/>
</dbReference>
<evidence type="ECO:0000256" key="2">
    <source>
        <dbReference type="ARBA" id="ARBA00022741"/>
    </source>
</evidence>
<dbReference type="EMBL" id="GDIQ01067111">
    <property type="protein sequence ID" value="JAN27626.1"/>
    <property type="molecule type" value="Transcribed_RNA"/>
</dbReference>
<evidence type="ECO:0000256" key="5">
    <source>
        <dbReference type="PIRSR" id="PIRSR613078-2"/>
    </source>
</evidence>
<evidence type="ECO:0000313" key="7">
    <source>
        <dbReference type="EMBL" id="JAN26177.1"/>
    </source>
</evidence>
<dbReference type="RefSeq" id="XP_045035254.1">
    <property type="nucleotide sequence ID" value="XM_045179319.1"/>
</dbReference>
<dbReference type="GO" id="GO:0005829">
    <property type="term" value="C:cytosol"/>
    <property type="evidence" value="ECO:0007669"/>
    <property type="project" value="TreeGrafter"/>
</dbReference>
<dbReference type="PIRSF" id="PIRSF000709">
    <property type="entry name" value="6PFK_2-Ptase"/>
    <property type="match status" value="1"/>
</dbReference>
<keyword evidence="7" id="KW-0418">Kinase</keyword>
<reference evidence="7" key="1">
    <citation type="submission" date="2015-10" db="EMBL/GenBank/DDBJ databases">
        <title>EvidentialGene: Evidence-directed Construction of Complete mRNA Transcriptomes without Genomes.</title>
        <authorList>
            <person name="Gilbert D.G."/>
        </authorList>
    </citation>
    <scope>NUCLEOTIDE SEQUENCE</scope>
</reference>
<evidence type="ECO:0000256" key="1">
    <source>
        <dbReference type="ARBA" id="ARBA00008408"/>
    </source>
</evidence>
<dbReference type="InterPro" id="IPR013079">
    <property type="entry name" value="6Phosfructo_kin"/>
</dbReference>
<evidence type="ECO:0000256" key="3">
    <source>
        <dbReference type="ARBA" id="ARBA00022840"/>
    </source>
</evidence>
<dbReference type="GO" id="GO:0003873">
    <property type="term" value="F:6-phosphofructo-2-kinase activity"/>
    <property type="evidence" value="ECO:0007669"/>
    <property type="project" value="InterPro"/>
</dbReference>
<dbReference type="FunFam" id="3.40.50.1240:FF:000001">
    <property type="entry name" value="6-phosphofructo-2-kinase/fructose-2, 6-bisphosphatase 3 isoform 2"/>
    <property type="match status" value="1"/>
</dbReference>
<dbReference type="InterPro" id="IPR001345">
    <property type="entry name" value="PG/BPGM_mutase_AS"/>
</dbReference>
<accession>A0A0P6E2U6</accession>
<keyword evidence="7" id="KW-0808">Transferase</keyword>
<dbReference type="PRINTS" id="PR00991">
    <property type="entry name" value="6PFRUCTKNASE"/>
</dbReference>
<dbReference type="Gene3D" id="3.40.50.1240">
    <property type="entry name" value="Phosphoglycerate mutase-like"/>
    <property type="match status" value="1"/>
</dbReference>
<dbReference type="InterPro" id="IPR003094">
    <property type="entry name" value="6Pfruct_kin"/>
</dbReference>
<dbReference type="SMART" id="SM00855">
    <property type="entry name" value="PGAM"/>
    <property type="match status" value="1"/>
</dbReference>
<dbReference type="EMBL" id="GDIQ01068560">
    <property type="protein sequence ID" value="JAN26177.1"/>
    <property type="molecule type" value="Transcribed_RNA"/>
</dbReference>
<dbReference type="FunFam" id="3.40.50.300:FF:000644">
    <property type="entry name" value="GpmB, Fructose-2,6-bisphosphatase"/>
    <property type="match status" value="1"/>
</dbReference>
<dbReference type="Pfam" id="PF01591">
    <property type="entry name" value="6PF2K"/>
    <property type="match status" value="1"/>
</dbReference>
<evidence type="ECO:0000256" key="4">
    <source>
        <dbReference type="PIRSR" id="PIRSR613078-1"/>
    </source>
</evidence>
<dbReference type="PANTHER" id="PTHR10606">
    <property type="entry name" value="6-PHOSPHOFRUCTO-2-KINASE/FRUCTOSE-2,6-BISPHOSPHATASE"/>
    <property type="match status" value="1"/>
</dbReference>
<dbReference type="EMBL" id="GDIQ01067112">
    <property type="protein sequence ID" value="JAN27625.1"/>
    <property type="molecule type" value="Transcribed_RNA"/>
</dbReference>
<dbReference type="OrthoDB" id="267323at2759"/>
<dbReference type="AlphaFoldDB" id="A0A0P6E2U6"/>
<keyword evidence="2" id="KW-0547">Nucleotide-binding</keyword>
<dbReference type="GO" id="GO:0006000">
    <property type="term" value="P:fructose metabolic process"/>
    <property type="evidence" value="ECO:0007669"/>
    <property type="project" value="InterPro"/>
</dbReference>
<dbReference type="GO" id="GO:0004331">
    <property type="term" value="F:fructose-2,6-bisphosphate 2-phosphatase activity"/>
    <property type="evidence" value="ECO:0007669"/>
    <property type="project" value="TreeGrafter"/>
</dbReference>
<evidence type="ECO:0000259" key="6">
    <source>
        <dbReference type="Pfam" id="PF01591"/>
    </source>
</evidence>
<feature type="domain" description="6-phosphofructo-2-kinase" evidence="6">
    <location>
        <begin position="44"/>
        <end position="256"/>
    </location>
</feature>
<dbReference type="InterPro" id="IPR013078">
    <property type="entry name" value="His_Pase_superF_clade-1"/>
</dbReference>
<feature type="binding site" evidence="5">
    <location>
        <position position="313"/>
    </location>
    <ligand>
        <name>substrate</name>
    </ligand>
</feature>
<name>A0A0P6E2U6_9CRUS</name>
<dbReference type="Gene3D" id="3.40.50.300">
    <property type="entry name" value="P-loop containing nucleotide triphosphate hydrolases"/>
    <property type="match status" value="1"/>
</dbReference>
<dbReference type="SUPFAM" id="SSF53254">
    <property type="entry name" value="Phosphoglycerate mutase-like"/>
    <property type="match status" value="1"/>
</dbReference>
<dbReference type="GO" id="GO:0006003">
    <property type="term" value="P:fructose 2,6-bisphosphate metabolic process"/>
    <property type="evidence" value="ECO:0007669"/>
    <property type="project" value="InterPro"/>
</dbReference>
<comment type="similarity">
    <text evidence="1">In the C-terminal section; belongs to the phosphoglycerate mutase family.</text>
</comment>
<dbReference type="SUPFAM" id="SSF52540">
    <property type="entry name" value="P-loop containing nucleoside triphosphate hydrolases"/>
    <property type="match status" value="1"/>
</dbReference>
<dbReference type="CDD" id="cd07067">
    <property type="entry name" value="HP_PGM_like"/>
    <property type="match status" value="1"/>
</dbReference>
<proteinExistence type="inferred from homology"/>
<protein>
    <submittedName>
        <fullName evidence="7">6-phosphofructo-2-kinase/fructose-2, 6-biphosphatase 1 splice variant</fullName>
    </submittedName>
</protein>
<feature type="active site" description="Proton donor/acceptor" evidence="4">
    <location>
        <position position="333"/>
    </location>
</feature>
<dbReference type="PROSITE" id="PS00175">
    <property type="entry name" value="PG_MUTASE"/>
    <property type="match status" value="1"/>
</dbReference>